<feature type="region of interest" description="Disordered" evidence="1">
    <location>
        <begin position="62"/>
        <end position="84"/>
    </location>
</feature>
<evidence type="ECO:0000313" key="3">
    <source>
        <dbReference type="Proteomes" id="UP000821853"/>
    </source>
</evidence>
<dbReference type="AlphaFoldDB" id="A0A9J6FIJ1"/>
<sequence length="84" mass="9714">MLASLIRRKPPLVYDDRLKTLKWHTLQHRRDVSRVRLLCRVLDGSLGGTCLSSSVRLSKRTGQPELVGTRPYHPSRTLGDHIWR</sequence>
<protein>
    <submittedName>
        <fullName evidence="2">Uncharacterized protein</fullName>
    </submittedName>
</protein>
<name>A0A9J6FIJ1_HAELO</name>
<dbReference type="Proteomes" id="UP000821853">
    <property type="component" value="Chromosome 1"/>
</dbReference>
<dbReference type="VEuPathDB" id="VectorBase:HLOH_059839"/>
<keyword evidence="3" id="KW-1185">Reference proteome</keyword>
<evidence type="ECO:0000256" key="1">
    <source>
        <dbReference type="SAM" id="MobiDB-lite"/>
    </source>
</evidence>
<comment type="caution">
    <text evidence="2">The sequence shown here is derived from an EMBL/GenBank/DDBJ whole genome shotgun (WGS) entry which is preliminary data.</text>
</comment>
<evidence type="ECO:0000313" key="2">
    <source>
        <dbReference type="EMBL" id="KAH9362866.1"/>
    </source>
</evidence>
<gene>
    <name evidence="2" type="ORF">HPB48_015171</name>
</gene>
<reference evidence="2 3" key="1">
    <citation type="journal article" date="2020" name="Cell">
        <title>Large-Scale Comparative Analyses of Tick Genomes Elucidate Their Genetic Diversity and Vector Capacities.</title>
        <authorList>
            <consortium name="Tick Genome and Microbiome Consortium (TIGMIC)"/>
            <person name="Jia N."/>
            <person name="Wang J."/>
            <person name="Shi W."/>
            <person name="Du L."/>
            <person name="Sun Y."/>
            <person name="Zhan W."/>
            <person name="Jiang J.F."/>
            <person name="Wang Q."/>
            <person name="Zhang B."/>
            <person name="Ji P."/>
            <person name="Bell-Sakyi L."/>
            <person name="Cui X.M."/>
            <person name="Yuan T.T."/>
            <person name="Jiang B.G."/>
            <person name="Yang W.F."/>
            <person name="Lam T.T."/>
            <person name="Chang Q.C."/>
            <person name="Ding S.J."/>
            <person name="Wang X.J."/>
            <person name="Zhu J.G."/>
            <person name="Ruan X.D."/>
            <person name="Zhao L."/>
            <person name="Wei J.T."/>
            <person name="Ye R.Z."/>
            <person name="Que T.C."/>
            <person name="Du C.H."/>
            <person name="Zhou Y.H."/>
            <person name="Cheng J.X."/>
            <person name="Dai P.F."/>
            <person name="Guo W.B."/>
            <person name="Han X.H."/>
            <person name="Huang E.J."/>
            <person name="Li L.F."/>
            <person name="Wei W."/>
            <person name="Gao Y.C."/>
            <person name="Liu J.Z."/>
            <person name="Shao H.Z."/>
            <person name="Wang X."/>
            <person name="Wang C.C."/>
            <person name="Yang T.C."/>
            <person name="Huo Q.B."/>
            <person name="Li W."/>
            <person name="Chen H.Y."/>
            <person name="Chen S.E."/>
            <person name="Zhou L.G."/>
            <person name="Ni X.B."/>
            <person name="Tian J.H."/>
            <person name="Sheng Y."/>
            <person name="Liu T."/>
            <person name="Pan Y.S."/>
            <person name="Xia L.Y."/>
            <person name="Li J."/>
            <person name="Zhao F."/>
            <person name="Cao W.C."/>
        </authorList>
    </citation>
    <scope>NUCLEOTIDE SEQUENCE [LARGE SCALE GENOMIC DNA]</scope>
    <source>
        <strain evidence="2">HaeL-2018</strain>
    </source>
</reference>
<proteinExistence type="predicted"/>
<dbReference type="EMBL" id="JABSTR010000001">
    <property type="protein sequence ID" value="KAH9362866.1"/>
    <property type="molecule type" value="Genomic_DNA"/>
</dbReference>
<accession>A0A9J6FIJ1</accession>
<organism evidence="2 3">
    <name type="scientific">Haemaphysalis longicornis</name>
    <name type="common">Bush tick</name>
    <dbReference type="NCBI Taxonomy" id="44386"/>
    <lineage>
        <taxon>Eukaryota</taxon>
        <taxon>Metazoa</taxon>
        <taxon>Ecdysozoa</taxon>
        <taxon>Arthropoda</taxon>
        <taxon>Chelicerata</taxon>
        <taxon>Arachnida</taxon>
        <taxon>Acari</taxon>
        <taxon>Parasitiformes</taxon>
        <taxon>Ixodida</taxon>
        <taxon>Ixodoidea</taxon>
        <taxon>Ixodidae</taxon>
        <taxon>Haemaphysalinae</taxon>
        <taxon>Haemaphysalis</taxon>
    </lineage>
</organism>